<dbReference type="PANTHER" id="PTHR10430">
    <property type="entry name" value="PEROXIREDOXIN"/>
    <property type="match status" value="1"/>
</dbReference>
<evidence type="ECO:0000313" key="9">
    <source>
        <dbReference type="Proteomes" id="UP000613266"/>
    </source>
</evidence>
<evidence type="ECO:0000256" key="3">
    <source>
        <dbReference type="ARBA" id="ARBA00023002"/>
    </source>
</evidence>
<dbReference type="GO" id="GO:0008379">
    <property type="term" value="F:thioredoxin peroxidase activity"/>
    <property type="evidence" value="ECO:0007669"/>
    <property type="project" value="InterPro"/>
</dbReference>
<evidence type="ECO:0000256" key="2">
    <source>
        <dbReference type="ARBA" id="ARBA00022862"/>
    </source>
</evidence>
<evidence type="ECO:0000256" key="5">
    <source>
        <dbReference type="PIRSR" id="PIRSR637944-1"/>
    </source>
</evidence>
<accession>A0A931J8U3</accession>
<dbReference type="Gene3D" id="3.40.30.10">
    <property type="entry name" value="Glutaredoxin"/>
    <property type="match status" value="1"/>
</dbReference>
<dbReference type="Proteomes" id="UP000613266">
    <property type="component" value="Unassembled WGS sequence"/>
</dbReference>
<keyword evidence="3 6" id="KW-0560">Oxidoreductase</keyword>
<evidence type="ECO:0000256" key="4">
    <source>
        <dbReference type="ARBA" id="ARBA00023284"/>
    </source>
</evidence>
<dbReference type="InterPro" id="IPR013766">
    <property type="entry name" value="Thioredoxin_domain"/>
</dbReference>
<dbReference type="FunFam" id="3.40.30.10:FF:000020">
    <property type="entry name" value="Peroxiredoxin"/>
    <property type="match status" value="1"/>
</dbReference>
<sequence>MIEVGQPLPQVTLYEYREVESEGCSIGPNPVDTAQAAAGKTVLLFALPGAFTPTCSAQHLPGYVQQADVLRAKGVDEVWCVSVNDAFVMHAWGKSSQVGAAVRMLADGSADLAKALGLTLDLTSKGLGVRSQRFAMLIKDGKVADLQVEAPGKFEVSKAEAMLARL</sequence>
<dbReference type="PANTHER" id="PTHR10430:SF16">
    <property type="entry name" value="PEROXIREDOXIN-5, MITOCHONDRIAL"/>
    <property type="match status" value="1"/>
</dbReference>
<dbReference type="RefSeq" id="WP_198113618.1">
    <property type="nucleotide sequence ID" value="NZ_JAEDAK010000029.1"/>
</dbReference>
<dbReference type="EC" id="1.11.1.27" evidence="6"/>
<comment type="catalytic activity">
    <reaction evidence="6">
        <text>a hydroperoxide + 2 glutathione = an alcohol + glutathione disulfide + H2O</text>
        <dbReference type="Rhea" id="RHEA:62632"/>
        <dbReference type="ChEBI" id="CHEBI:15377"/>
        <dbReference type="ChEBI" id="CHEBI:30879"/>
        <dbReference type="ChEBI" id="CHEBI:35924"/>
        <dbReference type="ChEBI" id="CHEBI:57925"/>
        <dbReference type="ChEBI" id="CHEBI:58297"/>
        <dbReference type="EC" id="1.11.1.27"/>
    </reaction>
</comment>
<dbReference type="Pfam" id="PF08534">
    <property type="entry name" value="Redoxin"/>
    <property type="match status" value="1"/>
</dbReference>
<feature type="domain" description="Thioredoxin" evidence="7">
    <location>
        <begin position="2"/>
        <end position="166"/>
    </location>
</feature>
<dbReference type="InterPro" id="IPR036249">
    <property type="entry name" value="Thioredoxin-like_sf"/>
</dbReference>
<feature type="active site" description="Cysteine sulfenic acid (-SOH) intermediate" evidence="5">
    <location>
        <position position="55"/>
    </location>
</feature>
<protein>
    <recommendedName>
        <fullName evidence="6">Glutathione-dependent peroxiredoxin</fullName>
        <ecNumber evidence="6">1.11.1.27</ecNumber>
    </recommendedName>
</protein>
<dbReference type="GO" id="GO:0005737">
    <property type="term" value="C:cytoplasm"/>
    <property type="evidence" value="ECO:0007669"/>
    <property type="project" value="TreeGrafter"/>
</dbReference>
<proteinExistence type="inferred from homology"/>
<dbReference type="GO" id="GO:0045454">
    <property type="term" value="P:cell redox homeostasis"/>
    <property type="evidence" value="ECO:0007669"/>
    <property type="project" value="TreeGrafter"/>
</dbReference>
<gene>
    <name evidence="8" type="ORF">I7X39_22500</name>
</gene>
<evidence type="ECO:0000259" key="7">
    <source>
        <dbReference type="PROSITE" id="PS51352"/>
    </source>
</evidence>
<keyword evidence="4 6" id="KW-0676">Redox-active center</keyword>
<evidence type="ECO:0000313" key="8">
    <source>
        <dbReference type="EMBL" id="MBH9579674.1"/>
    </source>
</evidence>
<comment type="function">
    <text evidence="6">Thiol-specific peroxidase that catalyzes the reduction of hydrogen peroxide and organic hydroperoxides to water and alcohols, respectively. Plays a role in cell protection against oxidative stress by detoxifying peroxides.</text>
</comment>
<dbReference type="SUPFAM" id="SSF52833">
    <property type="entry name" value="Thioredoxin-like"/>
    <property type="match status" value="1"/>
</dbReference>
<name>A0A931J8U3_9BURK</name>
<evidence type="ECO:0000256" key="1">
    <source>
        <dbReference type="ARBA" id="ARBA00022559"/>
    </source>
</evidence>
<keyword evidence="1 6" id="KW-0575">Peroxidase</keyword>
<dbReference type="CDD" id="cd03013">
    <property type="entry name" value="PRX5_like"/>
    <property type="match status" value="1"/>
</dbReference>
<dbReference type="EMBL" id="JAEDAK010000029">
    <property type="protein sequence ID" value="MBH9579674.1"/>
    <property type="molecule type" value="Genomic_DNA"/>
</dbReference>
<evidence type="ECO:0000256" key="6">
    <source>
        <dbReference type="RuleBase" id="RU366011"/>
    </source>
</evidence>
<dbReference type="GO" id="GO:0034599">
    <property type="term" value="P:cellular response to oxidative stress"/>
    <property type="evidence" value="ECO:0007669"/>
    <property type="project" value="InterPro"/>
</dbReference>
<keyword evidence="9" id="KW-1185">Reference proteome</keyword>
<dbReference type="GO" id="GO:0042744">
    <property type="term" value="P:hydrogen peroxide catabolic process"/>
    <property type="evidence" value="ECO:0007669"/>
    <property type="project" value="TreeGrafter"/>
</dbReference>
<organism evidence="8 9">
    <name type="scientific">Inhella proteolytica</name>
    <dbReference type="NCBI Taxonomy" id="2795029"/>
    <lineage>
        <taxon>Bacteria</taxon>
        <taxon>Pseudomonadati</taxon>
        <taxon>Pseudomonadota</taxon>
        <taxon>Betaproteobacteria</taxon>
        <taxon>Burkholderiales</taxon>
        <taxon>Sphaerotilaceae</taxon>
        <taxon>Inhella</taxon>
    </lineage>
</organism>
<dbReference type="InterPro" id="IPR037944">
    <property type="entry name" value="PRX5-like"/>
</dbReference>
<comment type="caution">
    <text evidence="8">The sequence shown here is derived from an EMBL/GenBank/DDBJ whole genome shotgun (WGS) entry which is preliminary data.</text>
</comment>
<dbReference type="InterPro" id="IPR013740">
    <property type="entry name" value="Redoxin"/>
</dbReference>
<reference evidence="8" key="1">
    <citation type="submission" date="2020-12" db="EMBL/GenBank/DDBJ databases">
        <title>The genome sequence of Inhella sp. 1Y17.</title>
        <authorList>
            <person name="Liu Y."/>
        </authorList>
    </citation>
    <scope>NUCLEOTIDE SEQUENCE</scope>
    <source>
        <strain evidence="8">1Y17</strain>
    </source>
</reference>
<keyword evidence="2 6" id="KW-0049">Antioxidant</keyword>
<dbReference type="PROSITE" id="PS51352">
    <property type="entry name" value="THIOREDOXIN_2"/>
    <property type="match status" value="1"/>
</dbReference>
<dbReference type="AlphaFoldDB" id="A0A931J8U3"/>
<comment type="similarity">
    <text evidence="6">Belongs to the peroxiredoxin family. Prx5 subfamily.</text>
</comment>